<accession>A0A5B9MCA2</accession>
<reference evidence="1 2" key="1">
    <citation type="submission" date="2019-02" db="EMBL/GenBank/DDBJ databases">
        <title>Planctomycetal bacteria perform biofilm scaping via a novel small molecule.</title>
        <authorList>
            <person name="Jeske O."/>
            <person name="Boedeker C."/>
            <person name="Wiegand S."/>
            <person name="Breitling P."/>
            <person name="Kallscheuer N."/>
            <person name="Jogler M."/>
            <person name="Rohde M."/>
            <person name="Petersen J."/>
            <person name="Medema M.H."/>
            <person name="Surup F."/>
            <person name="Jogler C."/>
        </authorList>
    </citation>
    <scope>NUCLEOTIDE SEQUENCE [LARGE SCALE GENOMIC DNA]</scope>
    <source>
        <strain evidence="1 2">Mal15</strain>
    </source>
</reference>
<dbReference type="AlphaFoldDB" id="A0A5B9MCA2"/>
<dbReference type="EMBL" id="CP036264">
    <property type="protein sequence ID" value="QEF97836.1"/>
    <property type="molecule type" value="Genomic_DNA"/>
</dbReference>
<dbReference type="Gene3D" id="3.30.70.100">
    <property type="match status" value="1"/>
</dbReference>
<gene>
    <name evidence="1" type="ORF">Mal15_18810</name>
</gene>
<evidence type="ECO:0000313" key="2">
    <source>
        <dbReference type="Proteomes" id="UP000321353"/>
    </source>
</evidence>
<dbReference type="KEGG" id="smam:Mal15_18810"/>
<name>A0A5B9MCA2_9BACT</name>
<keyword evidence="2" id="KW-1185">Reference proteome</keyword>
<protein>
    <submittedName>
        <fullName evidence="1">Uncharacterized protein</fullName>
    </submittedName>
</protein>
<sequence length="46" mass="5093">MRDKVRFDIQFLLPGLPGEDDACADRLSELIIANEGSEKAQRLSSS</sequence>
<organism evidence="1 2">
    <name type="scientific">Stieleria maiorica</name>
    <dbReference type="NCBI Taxonomy" id="2795974"/>
    <lineage>
        <taxon>Bacteria</taxon>
        <taxon>Pseudomonadati</taxon>
        <taxon>Planctomycetota</taxon>
        <taxon>Planctomycetia</taxon>
        <taxon>Pirellulales</taxon>
        <taxon>Pirellulaceae</taxon>
        <taxon>Stieleria</taxon>
    </lineage>
</organism>
<dbReference type="Proteomes" id="UP000321353">
    <property type="component" value="Chromosome"/>
</dbReference>
<evidence type="ECO:0000313" key="1">
    <source>
        <dbReference type="EMBL" id="QEF97836.1"/>
    </source>
</evidence>
<proteinExistence type="predicted"/>